<dbReference type="InterPro" id="IPR035500">
    <property type="entry name" value="NHR-like_dom_sf"/>
</dbReference>
<organism evidence="7">
    <name type="scientific">Thelazia callipaeda</name>
    <name type="common">Oriental eyeworm</name>
    <name type="synonym">Parasitic nematode</name>
    <dbReference type="NCBI Taxonomy" id="103827"/>
    <lineage>
        <taxon>Eukaryota</taxon>
        <taxon>Metazoa</taxon>
        <taxon>Ecdysozoa</taxon>
        <taxon>Nematoda</taxon>
        <taxon>Chromadorea</taxon>
        <taxon>Rhabditida</taxon>
        <taxon>Spirurina</taxon>
        <taxon>Spiruromorpha</taxon>
        <taxon>Thelazioidea</taxon>
        <taxon>Thelaziidae</taxon>
        <taxon>Thelazia</taxon>
    </lineage>
</organism>
<dbReference type="Pfam" id="PF00104">
    <property type="entry name" value="Hormone_recep"/>
    <property type="match status" value="1"/>
</dbReference>
<accession>A0A0N5CXG2</accession>
<dbReference type="WBParaSite" id="TCLT_0000508701-mRNA-1">
    <property type="protein sequence ID" value="TCLT_0000508701-mRNA-1"/>
    <property type="gene ID" value="TCLT_0000508701"/>
</dbReference>
<evidence type="ECO:0000259" key="4">
    <source>
        <dbReference type="PROSITE" id="PS51843"/>
    </source>
</evidence>
<sequence length="229" mass="26486">MMLCQSVEEILIDDLESVLKRPASEVDYIDIFKVQVVLMYEWLLRLEEFNAIENPCDKSKMLQSFALRYMLLDNVFHAVELGISDRIVLVNNTFISPGQAPDIVCDDNENSRTLKDIMYGQKSVQLIDELIAPMISMNFTIGEMMALRLIMFWNPSELSLSLETKNITRLASDRAVNELHRWYFDQNFKAVDTRLGNDHVKCMTEMVKLIPSFGTLSERDVYLEKILNS</sequence>
<dbReference type="EMBL" id="UYYF01004319">
    <property type="protein sequence ID" value="VDN02279.1"/>
    <property type="molecule type" value="Genomic_DNA"/>
</dbReference>
<feature type="domain" description="NR LBD" evidence="4">
    <location>
        <begin position="1"/>
        <end position="229"/>
    </location>
</feature>
<dbReference type="SMART" id="SM00430">
    <property type="entry name" value="HOLI"/>
    <property type="match status" value="1"/>
</dbReference>
<dbReference type="Proteomes" id="UP000276776">
    <property type="component" value="Unassembled WGS sequence"/>
</dbReference>
<dbReference type="InterPro" id="IPR000536">
    <property type="entry name" value="Nucl_hrmn_rcpt_lig-bd"/>
</dbReference>
<keyword evidence="3" id="KW-0675">Receptor</keyword>
<evidence type="ECO:0000256" key="1">
    <source>
        <dbReference type="ARBA" id="ARBA00023015"/>
    </source>
</evidence>
<dbReference type="PANTHER" id="PTHR46011">
    <property type="entry name" value="NUCLEAR HORMONE RECEPTOR FAMILY MEMBER NHR-86-RELATED"/>
    <property type="match status" value="1"/>
</dbReference>
<dbReference type="PANTHER" id="PTHR46011:SF22">
    <property type="entry name" value="NUCLEAR HORMONE RECEPTOR FAMILY"/>
    <property type="match status" value="1"/>
</dbReference>
<name>A0A0N5CXG2_THECL</name>
<evidence type="ECO:0000313" key="7">
    <source>
        <dbReference type="WBParaSite" id="TCLT_0000508701-mRNA-1"/>
    </source>
</evidence>
<dbReference type="AlphaFoldDB" id="A0A0N5CXG2"/>
<dbReference type="OrthoDB" id="5799552at2759"/>
<keyword evidence="1" id="KW-0805">Transcription regulation</keyword>
<evidence type="ECO:0000313" key="5">
    <source>
        <dbReference type="EMBL" id="VDN02279.1"/>
    </source>
</evidence>
<reference evidence="5 6" key="2">
    <citation type="submission" date="2018-11" db="EMBL/GenBank/DDBJ databases">
        <authorList>
            <consortium name="Pathogen Informatics"/>
        </authorList>
    </citation>
    <scope>NUCLEOTIDE SEQUENCE [LARGE SCALE GENOMIC DNA]</scope>
</reference>
<gene>
    <name evidence="5" type="ORF">TCLT_LOCUS5076</name>
</gene>
<evidence type="ECO:0000256" key="3">
    <source>
        <dbReference type="ARBA" id="ARBA00023170"/>
    </source>
</evidence>
<keyword evidence="6" id="KW-1185">Reference proteome</keyword>
<evidence type="ECO:0000313" key="6">
    <source>
        <dbReference type="Proteomes" id="UP000276776"/>
    </source>
</evidence>
<dbReference type="Gene3D" id="1.10.565.10">
    <property type="entry name" value="Retinoid X Receptor"/>
    <property type="match status" value="1"/>
</dbReference>
<protein>
    <submittedName>
        <fullName evidence="7">NR LBD domain-containing protein</fullName>
    </submittedName>
</protein>
<proteinExistence type="predicted"/>
<keyword evidence="2" id="KW-0804">Transcription</keyword>
<dbReference type="SUPFAM" id="SSF48508">
    <property type="entry name" value="Nuclear receptor ligand-binding domain"/>
    <property type="match status" value="1"/>
</dbReference>
<dbReference type="STRING" id="103827.A0A0N5CXG2"/>
<reference evidence="7" key="1">
    <citation type="submission" date="2017-02" db="UniProtKB">
        <authorList>
            <consortium name="WormBaseParasite"/>
        </authorList>
    </citation>
    <scope>IDENTIFICATION</scope>
</reference>
<dbReference type="PROSITE" id="PS51843">
    <property type="entry name" value="NR_LBD"/>
    <property type="match status" value="1"/>
</dbReference>
<evidence type="ECO:0000256" key="2">
    <source>
        <dbReference type="ARBA" id="ARBA00023163"/>
    </source>
</evidence>